<evidence type="ECO:0000313" key="3">
    <source>
        <dbReference type="Proteomes" id="UP000886667"/>
    </source>
</evidence>
<feature type="domain" description="UvrD-like helicase C-terminal" evidence="1">
    <location>
        <begin position="54"/>
        <end position="101"/>
    </location>
</feature>
<comment type="caution">
    <text evidence="2">The sequence shown here is derived from an EMBL/GenBank/DDBJ whole genome shotgun (WGS) entry which is preliminary data.</text>
</comment>
<keyword evidence="2" id="KW-0067">ATP-binding</keyword>
<dbReference type="Proteomes" id="UP000886667">
    <property type="component" value="Unassembled WGS sequence"/>
</dbReference>
<dbReference type="InterPro" id="IPR027417">
    <property type="entry name" value="P-loop_NTPase"/>
</dbReference>
<dbReference type="Gene3D" id="3.40.50.300">
    <property type="entry name" value="P-loop containing nucleotide triphosphate hydrolases"/>
    <property type="match status" value="1"/>
</dbReference>
<accession>A0A9E4K9X6</accession>
<gene>
    <name evidence="2" type="ORF">JAZ07_04335</name>
</gene>
<evidence type="ECO:0000259" key="1">
    <source>
        <dbReference type="Pfam" id="PF13538"/>
    </source>
</evidence>
<evidence type="ECO:0000313" key="2">
    <source>
        <dbReference type="EMBL" id="MCG7945556.1"/>
    </source>
</evidence>
<proteinExistence type="predicted"/>
<protein>
    <submittedName>
        <fullName evidence="2">ATP-binding domain-containing protein</fullName>
    </submittedName>
</protein>
<dbReference type="AlphaFoldDB" id="A0A9E4K9X6"/>
<dbReference type="SUPFAM" id="SSF52540">
    <property type="entry name" value="P-loop containing nucleoside triphosphate hydrolases"/>
    <property type="match status" value="1"/>
</dbReference>
<name>A0A9E4K9X6_9GAMM</name>
<reference evidence="2" key="1">
    <citation type="journal article" date="2021" name="Proc. Natl. Acad. Sci. U.S.A.">
        <title>Global biogeography of chemosynthetic symbionts reveals both localized and globally distributed symbiont groups. .</title>
        <authorList>
            <person name="Osvatic J.T."/>
            <person name="Wilkins L.G.E."/>
            <person name="Leibrecht L."/>
            <person name="Leray M."/>
            <person name="Zauner S."/>
            <person name="Polzin J."/>
            <person name="Camacho Y."/>
            <person name="Gros O."/>
            <person name="van Gils J.A."/>
            <person name="Eisen J.A."/>
            <person name="Petersen J.M."/>
            <person name="Yuen B."/>
        </authorList>
    </citation>
    <scope>NUCLEOTIDE SEQUENCE</scope>
    <source>
        <strain evidence="2">MAGclacostrist064TRANS</strain>
    </source>
</reference>
<dbReference type="GO" id="GO:0005524">
    <property type="term" value="F:ATP binding"/>
    <property type="evidence" value="ECO:0007669"/>
    <property type="project" value="UniProtKB-KW"/>
</dbReference>
<sequence length="129" mass="14381">MLTRNDYQLNLYNGETGIVLPHPDGSGELSVAFNGADGGIRWVSPSRLPYCETVYALTVHKSQGSEFQRVLFHLPKQDSPVLCRELVYTAVTRAKQQFSLVGPEAVFRTALLRGMQRQSGLSDRLKQIS</sequence>
<dbReference type="CDD" id="cd18809">
    <property type="entry name" value="SF1_C_RecD"/>
    <property type="match status" value="1"/>
</dbReference>
<keyword evidence="2" id="KW-0547">Nucleotide-binding</keyword>
<dbReference type="EMBL" id="JAEPCM010000117">
    <property type="protein sequence ID" value="MCG7945556.1"/>
    <property type="molecule type" value="Genomic_DNA"/>
</dbReference>
<dbReference type="InterPro" id="IPR027785">
    <property type="entry name" value="UvrD-like_helicase_C"/>
</dbReference>
<dbReference type="Pfam" id="PF13538">
    <property type="entry name" value="UvrD_C_2"/>
    <property type="match status" value="1"/>
</dbReference>
<organism evidence="2 3">
    <name type="scientific">Candidatus Thiodiazotropha taylori</name>
    <dbReference type="NCBI Taxonomy" id="2792791"/>
    <lineage>
        <taxon>Bacteria</taxon>
        <taxon>Pseudomonadati</taxon>
        <taxon>Pseudomonadota</taxon>
        <taxon>Gammaproteobacteria</taxon>
        <taxon>Chromatiales</taxon>
        <taxon>Sedimenticolaceae</taxon>
        <taxon>Candidatus Thiodiazotropha</taxon>
    </lineage>
</organism>